<reference evidence="2" key="1">
    <citation type="journal article" date="2019" name="Int. J. Syst. Evol. Microbiol.">
        <title>The Global Catalogue of Microorganisms (GCM) 10K type strain sequencing project: providing services to taxonomists for standard genome sequencing and annotation.</title>
        <authorList>
            <consortium name="The Broad Institute Genomics Platform"/>
            <consortium name="The Broad Institute Genome Sequencing Center for Infectious Disease"/>
            <person name="Wu L."/>
            <person name="Ma J."/>
        </authorList>
    </citation>
    <scope>NUCLEOTIDE SEQUENCE [LARGE SCALE GENOMIC DNA]</scope>
    <source>
        <strain evidence="2">KCTC 23707</strain>
    </source>
</reference>
<dbReference type="RefSeq" id="WP_165278626.1">
    <property type="nucleotide sequence ID" value="NZ_BAABGS010000021.1"/>
</dbReference>
<proteinExistence type="predicted"/>
<accession>A0ABW5DIC3</accession>
<protein>
    <submittedName>
        <fullName evidence="1">Uncharacterized protein</fullName>
    </submittedName>
</protein>
<dbReference type="Proteomes" id="UP001597373">
    <property type="component" value="Unassembled WGS sequence"/>
</dbReference>
<evidence type="ECO:0000313" key="1">
    <source>
        <dbReference type="EMBL" id="MFD2260283.1"/>
    </source>
</evidence>
<sequence length="71" mass="7818">MIASELKEAGIYDANDMASIRAVVEAVCGELGIARDDRIARERIATHIMRSWEAGQRTPLDLVRAGLDSYV</sequence>
<gene>
    <name evidence="1" type="ORF">ACFSMZ_10970</name>
</gene>
<comment type="caution">
    <text evidence="1">The sequence shown here is derived from an EMBL/GenBank/DDBJ whole genome shotgun (WGS) entry which is preliminary data.</text>
</comment>
<dbReference type="EMBL" id="JBHUIR010000038">
    <property type="protein sequence ID" value="MFD2260283.1"/>
    <property type="molecule type" value="Genomic_DNA"/>
</dbReference>
<evidence type="ECO:0000313" key="2">
    <source>
        <dbReference type="Proteomes" id="UP001597373"/>
    </source>
</evidence>
<name>A0ABW5DIC3_9HYPH</name>
<organism evidence="1 2">
    <name type="scientific">Chelativorans composti</name>
    <dbReference type="NCBI Taxonomy" id="768533"/>
    <lineage>
        <taxon>Bacteria</taxon>
        <taxon>Pseudomonadati</taxon>
        <taxon>Pseudomonadota</taxon>
        <taxon>Alphaproteobacteria</taxon>
        <taxon>Hyphomicrobiales</taxon>
        <taxon>Phyllobacteriaceae</taxon>
        <taxon>Chelativorans</taxon>
    </lineage>
</organism>
<keyword evidence="2" id="KW-1185">Reference proteome</keyword>